<dbReference type="EMBL" id="CM043807">
    <property type="protein sequence ID" value="KAI4802961.1"/>
    <property type="molecule type" value="Genomic_DNA"/>
</dbReference>
<sequence>MAKSPEVKLAVFGRAGVGKSVLSAHSLCDMTRGDVATMGPAPAAAAQHWEPVSQWRVFLCLKGTKEPRGPSDGDVEGVTWLRLRTGFWCR</sequence>
<protein>
    <submittedName>
        <fullName evidence="1">Uncharacterized protein</fullName>
    </submittedName>
</protein>
<reference evidence="1" key="1">
    <citation type="submission" date="2022-05" db="EMBL/GenBank/DDBJ databases">
        <title>Chromosome-level genome of Chaenocephalus aceratus.</title>
        <authorList>
            <person name="Park H."/>
        </authorList>
    </citation>
    <scope>NUCLEOTIDE SEQUENCE</scope>
    <source>
        <strain evidence="1">KU_202001</strain>
    </source>
</reference>
<evidence type="ECO:0000313" key="2">
    <source>
        <dbReference type="Proteomes" id="UP001057452"/>
    </source>
</evidence>
<proteinExistence type="predicted"/>
<organism evidence="1 2">
    <name type="scientific">Chaenocephalus aceratus</name>
    <name type="common">Blackfin icefish</name>
    <name type="synonym">Chaenichthys aceratus</name>
    <dbReference type="NCBI Taxonomy" id="36190"/>
    <lineage>
        <taxon>Eukaryota</taxon>
        <taxon>Metazoa</taxon>
        <taxon>Chordata</taxon>
        <taxon>Craniata</taxon>
        <taxon>Vertebrata</taxon>
        <taxon>Euteleostomi</taxon>
        <taxon>Actinopterygii</taxon>
        <taxon>Neopterygii</taxon>
        <taxon>Teleostei</taxon>
        <taxon>Neoteleostei</taxon>
        <taxon>Acanthomorphata</taxon>
        <taxon>Eupercaria</taxon>
        <taxon>Perciformes</taxon>
        <taxon>Notothenioidei</taxon>
        <taxon>Channichthyidae</taxon>
        <taxon>Chaenocephalus</taxon>
    </lineage>
</organism>
<name>A0ACB9VTE1_CHAAC</name>
<evidence type="ECO:0000313" key="1">
    <source>
        <dbReference type="EMBL" id="KAI4802961.1"/>
    </source>
</evidence>
<accession>A0ACB9VTE1</accession>
<comment type="caution">
    <text evidence="1">The sequence shown here is derived from an EMBL/GenBank/DDBJ whole genome shotgun (WGS) entry which is preliminary data.</text>
</comment>
<keyword evidence="2" id="KW-1185">Reference proteome</keyword>
<gene>
    <name evidence="1" type="ORF">KUCAC02_006526</name>
</gene>
<dbReference type="Proteomes" id="UP001057452">
    <property type="component" value="Chromosome 23"/>
</dbReference>